<keyword evidence="3" id="KW-1185">Reference proteome</keyword>
<evidence type="ECO:0000313" key="4">
    <source>
        <dbReference type="WBParaSite" id="MBELARI_LOCUS7617"/>
    </source>
</evidence>
<feature type="region of interest" description="Disordered" evidence="2">
    <location>
        <begin position="1"/>
        <end position="23"/>
    </location>
</feature>
<name>A0AAF3JAZ2_9BILA</name>
<dbReference type="Proteomes" id="UP000887575">
    <property type="component" value="Unassembled WGS sequence"/>
</dbReference>
<sequence>MSRQGSRHTTPSPSPRGMSDEFFPVQMRPSTPRLVETPIGSHCRNCLQYIEHIKQLEKYIDRVHEENRNLVSTNKTIRETYGKLYSKAEQEEEYISNVLLKRIQKLKAEKEVIAQKYEQEEERIAINLMKKMQDVQAERDSMQQEMKKEHAEVIDSLMKTVRKTETELEQTRKTLDRMRKEKIDQENALETEQEMLYNTLGKQMEHLNNDKKRMERIINAAYQRGFVDPEVINITPPSSSEMIAIVNPLPERPMPAISPDTRGNELRVTRHNLRVVQQQLQEYQQAEIAKDNQIRLLQDTIAGLIKEKEDYCRVLDDMKRSFNDRFDQCLAASSAVTPFRMEPHDVRESSMGPPSVPQTPRPIHDSVSDMDDASSRGSHRDE</sequence>
<keyword evidence="1" id="KW-0175">Coiled coil</keyword>
<feature type="coiled-coil region" evidence="1">
    <location>
        <begin position="100"/>
        <end position="224"/>
    </location>
</feature>
<feature type="compositionally biased region" description="Polar residues" evidence="2">
    <location>
        <begin position="1"/>
        <end position="11"/>
    </location>
</feature>
<organism evidence="3 4">
    <name type="scientific">Mesorhabditis belari</name>
    <dbReference type="NCBI Taxonomy" id="2138241"/>
    <lineage>
        <taxon>Eukaryota</taxon>
        <taxon>Metazoa</taxon>
        <taxon>Ecdysozoa</taxon>
        <taxon>Nematoda</taxon>
        <taxon>Chromadorea</taxon>
        <taxon>Rhabditida</taxon>
        <taxon>Rhabditina</taxon>
        <taxon>Rhabditomorpha</taxon>
        <taxon>Rhabditoidea</taxon>
        <taxon>Rhabditidae</taxon>
        <taxon>Mesorhabditinae</taxon>
        <taxon>Mesorhabditis</taxon>
    </lineage>
</organism>
<dbReference type="InterPro" id="IPR019152">
    <property type="entry name" value="DUF2046"/>
</dbReference>
<dbReference type="AlphaFoldDB" id="A0AAF3JAZ2"/>
<proteinExistence type="predicted"/>
<dbReference type="Pfam" id="PF09755">
    <property type="entry name" value="DUF2046"/>
    <property type="match status" value="1"/>
</dbReference>
<dbReference type="PANTHER" id="PTHR15276:SF0">
    <property type="entry name" value="COILED-COIL DOMAIN-CONTAINING PROTEIN 6"/>
    <property type="match status" value="1"/>
</dbReference>
<protein>
    <submittedName>
        <fullName evidence="4">Uncharacterized protein</fullName>
    </submittedName>
</protein>
<dbReference type="PANTHER" id="PTHR15276">
    <property type="entry name" value="H4 D10S170 PROTEIN-RELATED"/>
    <property type="match status" value="1"/>
</dbReference>
<dbReference type="WBParaSite" id="MBELARI_LOCUS7617">
    <property type="protein sequence ID" value="MBELARI_LOCUS7617"/>
    <property type="gene ID" value="MBELARI_LOCUS7617"/>
</dbReference>
<evidence type="ECO:0000256" key="1">
    <source>
        <dbReference type="SAM" id="Coils"/>
    </source>
</evidence>
<feature type="region of interest" description="Disordered" evidence="2">
    <location>
        <begin position="342"/>
        <end position="382"/>
    </location>
</feature>
<evidence type="ECO:0000313" key="3">
    <source>
        <dbReference type="Proteomes" id="UP000887575"/>
    </source>
</evidence>
<accession>A0AAF3JAZ2</accession>
<evidence type="ECO:0000256" key="2">
    <source>
        <dbReference type="SAM" id="MobiDB-lite"/>
    </source>
</evidence>
<reference evidence="4" key="1">
    <citation type="submission" date="2024-02" db="UniProtKB">
        <authorList>
            <consortium name="WormBaseParasite"/>
        </authorList>
    </citation>
    <scope>IDENTIFICATION</scope>
</reference>